<evidence type="ECO:0000256" key="2">
    <source>
        <dbReference type="SAM" id="Phobius"/>
    </source>
</evidence>
<evidence type="ECO:0000313" key="3">
    <source>
        <dbReference type="EMBL" id="KAK3288155.1"/>
    </source>
</evidence>
<feature type="compositionally biased region" description="Gly residues" evidence="1">
    <location>
        <begin position="118"/>
        <end position="133"/>
    </location>
</feature>
<sequence length="403" mass="42519">MPQQWVAESFRGATLSTGRPQKEAALPGTLLAGIIRGNAFLCANGLVPWVLQHSRWGHAWRRRAGAWGKAVGKGESVLLGIATGAPLWHNLLGGASEGGRETRVKTAAVAGDREVGGSSEGGPRGVGQGGGRGQASAEHPSLAAEDMQQMIEEAMQNTVGALRQEPRGEDGGHGGDDEQRRSQNILQGFGKISGAARRRGSSPSGHAELIREPDAARHLRAIHEGACGLDASAGARHLWASDVFVLVATEEEEEEAWEKTDVPFVFGRVLGSSRNAKGAHSHVACWGCWLSAATWLAGAAGFLQPRGLFGLPASCSHVACSGCWLPAATWLVRAAGFLQPRDLLGLQTWAAMVCQACSVVATGCWIGRKSTRKRQSAVWMDRHDPATTGRLRQGSGVALTSDT</sequence>
<evidence type="ECO:0000256" key="1">
    <source>
        <dbReference type="SAM" id="MobiDB-lite"/>
    </source>
</evidence>
<dbReference type="AlphaFoldDB" id="A0AAE0LKG7"/>
<organism evidence="3 4">
    <name type="scientific">Cymbomonas tetramitiformis</name>
    <dbReference type="NCBI Taxonomy" id="36881"/>
    <lineage>
        <taxon>Eukaryota</taxon>
        <taxon>Viridiplantae</taxon>
        <taxon>Chlorophyta</taxon>
        <taxon>Pyramimonadophyceae</taxon>
        <taxon>Pyramimonadales</taxon>
        <taxon>Pyramimonadaceae</taxon>
        <taxon>Cymbomonas</taxon>
    </lineage>
</organism>
<keyword evidence="4" id="KW-1185">Reference proteome</keyword>
<keyword evidence="2" id="KW-1133">Transmembrane helix</keyword>
<keyword evidence="2" id="KW-0472">Membrane</keyword>
<gene>
    <name evidence="3" type="ORF">CYMTET_4357</name>
</gene>
<dbReference type="EMBL" id="LGRX02000575">
    <property type="protein sequence ID" value="KAK3288155.1"/>
    <property type="molecule type" value="Genomic_DNA"/>
</dbReference>
<keyword evidence="2" id="KW-0812">Transmembrane</keyword>
<accession>A0AAE0LKG7</accession>
<reference evidence="3 4" key="1">
    <citation type="journal article" date="2015" name="Genome Biol. Evol.">
        <title>Comparative Genomics of a Bacterivorous Green Alga Reveals Evolutionary Causalities and Consequences of Phago-Mixotrophic Mode of Nutrition.</title>
        <authorList>
            <person name="Burns J.A."/>
            <person name="Paasch A."/>
            <person name="Narechania A."/>
            <person name="Kim E."/>
        </authorList>
    </citation>
    <scope>NUCLEOTIDE SEQUENCE [LARGE SCALE GENOMIC DNA]</scope>
    <source>
        <strain evidence="3 4">PLY_AMNH</strain>
    </source>
</reference>
<name>A0AAE0LKG7_9CHLO</name>
<feature type="transmembrane region" description="Helical" evidence="2">
    <location>
        <begin position="346"/>
        <end position="366"/>
    </location>
</feature>
<dbReference type="Proteomes" id="UP001190700">
    <property type="component" value="Unassembled WGS sequence"/>
</dbReference>
<feature type="region of interest" description="Disordered" evidence="1">
    <location>
        <begin position="95"/>
        <end position="142"/>
    </location>
</feature>
<evidence type="ECO:0000313" key="4">
    <source>
        <dbReference type="Proteomes" id="UP001190700"/>
    </source>
</evidence>
<comment type="caution">
    <text evidence="3">The sequence shown here is derived from an EMBL/GenBank/DDBJ whole genome shotgun (WGS) entry which is preliminary data.</text>
</comment>
<protein>
    <submittedName>
        <fullName evidence="3">Uncharacterized protein</fullName>
    </submittedName>
</protein>
<proteinExistence type="predicted"/>